<evidence type="ECO:0000256" key="2">
    <source>
        <dbReference type="ARBA" id="ARBA00023125"/>
    </source>
</evidence>
<proteinExistence type="predicted"/>
<dbReference type="EMBL" id="LILC01000002">
    <property type="protein sequence ID" value="KOO50468.1"/>
    <property type="molecule type" value="Genomic_DNA"/>
</dbReference>
<evidence type="ECO:0000313" key="6">
    <source>
        <dbReference type="Proteomes" id="UP000037558"/>
    </source>
</evidence>
<dbReference type="PATRIC" id="fig|284581.3.peg.568"/>
<dbReference type="SMART" id="SM00347">
    <property type="entry name" value="HTH_MARR"/>
    <property type="match status" value="1"/>
</dbReference>
<organism evidence="5 6">
    <name type="scientific">Priestia koreensis</name>
    <dbReference type="NCBI Taxonomy" id="284581"/>
    <lineage>
        <taxon>Bacteria</taxon>
        <taxon>Bacillati</taxon>
        <taxon>Bacillota</taxon>
        <taxon>Bacilli</taxon>
        <taxon>Bacillales</taxon>
        <taxon>Bacillaceae</taxon>
        <taxon>Priestia</taxon>
    </lineage>
</organism>
<dbReference type="PROSITE" id="PS01117">
    <property type="entry name" value="HTH_MARR_1"/>
    <property type="match status" value="1"/>
</dbReference>
<dbReference type="Gene3D" id="1.10.10.10">
    <property type="entry name" value="Winged helix-like DNA-binding domain superfamily/Winged helix DNA-binding domain"/>
    <property type="match status" value="1"/>
</dbReference>
<keyword evidence="3" id="KW-0804">Transcription</keyword>
<dbReference type="InterPro" id="IPR039422">
    <property type="entry name" value="MarR/SlyA-like"/>
</dbReference>
<reference evidence="6" key="1">
    <citation type="submission" date="2015-08" db="EMBL/GenBank/DDBJ databases">
        <title>Fjat-14210 dsm16467.</title>
        <authorList>
            <person name="Liu B."/>
            <person name="Wang J."/>
            <person name="Zhu Y."/>
            <person name="Liu G."/>
            <person name="Chen Q."/>
            <person name="Chen Z."/>
            <person name="Lan J."/>
            <person name="Che J."/>
            <person name="Ge C."/>
            <person name="Shi H."/>
            <person name="Pan Z."/>
            <person name="Liu X."/>
        </authorList>
    </citation>
    <scope>NUCLEOTIDE SEQUENCE [LARGE SCALE GENOMIC DNA]</scope>
    <source>
        <strain evidence="6">DSM 16467</strain>
    </source>
</reference>
<dbReference type="GO" id="GO:0003700">
    <property type="term" value="F:DNA-binding transcription factor activity"/>
    <property type="evidence" value="ECO:0007669"/>
    <property type="project" value="InterPro"/>
</dbReference>
<evidence type="ECO:0000313" key="5">
    <source>
        <dbReference type="EMBL" id="KOO50468.1"/>
    </source>
</evidence>
<dbReference type="PROSITE" id="PS50995">
    <property type="entry name" value="HTH_MARR_2"/>
    <property type="match status" value="1"/>
</dbReference>
<dbReference type="InterPro" id="IPR000835">
    <property type="entry name" value="HTH_MarR-typ"/>
</dbReference>
<dbReference type="PANTHER" id="PTHR33164">
    <property type="entry name" value="TRANSCRIPTIONAL REGULATOR, MARR FAMILY"/>
    <property type="match status" value="1"/>
</dbReference>
<dbReference type="RefSeq" id="WP_053399625.1">
    <property type="nucleotide sequence ID" value="NZ_LILC01000002.1"/>
</dbReference>
<sequence>MKSLDEEVGFLTVRTSRQLSQFLTLSLKPFEITIEQWGVLKRLEKQVLLTQKQLAEKSMKDHATLTKILDLLEKRSLIQRLPNPEDRRSFLIEITEKGISLKDELFPFVERVFTEVIEGIEADQLAIYQKVMNQLEKNIQHLTAEK</sequence>
<comment type="caution">
    <text evidence="5">The sequence shown here is derived from an EMBL/GenBank/DDBJ whole genome shotgun (WGS) entry which is preliminary data.</text>
</comment>
<dbReference type="PANTHER" id="PTHR33164:SF64">
    <property type="entry name" value="TRANSCRIPTIONAL REGULATOR SLYA"/>
    <property type="match status" value="1"/>
</dbReference>
<accession>A0A0M0LIG2</accession>
<protein>
    <recommendedName>
        <fullName evidence="4">HTH marR-type domain-containing protein</fullName>
    </recommendedName>
</protein>
<keyword evidence="2" id="KW-0238">DNA-binding</keyword>
<dbReference type="InterPro" id="IPR036388">
    <property type="entry name" value="WH-like_DNA-bd_sf"/>
</dbReference>
<keyword evidence="1" id="KW-0805">Transcription regulation</keyword>
<keyword evidence="6" id="KW-1185">Reference proteome</keyword>
<evidence type="ECO:0000256" key="3">
    <source>
        <dbReference type="ARBA" id="ARBA00023163"/>
    </source>
</evidence>
<dbReference type="GO" id="GO:0003677">
    <property type="term" value="F:DNA binding"/>
    <property type="evidence" value="ECO:0007669"/>
    <property type="project" value="UniProtKB-KW"/>
</dbReference>
<dbReference type="InterPro" id="IPR036390">
    <property type="entry name" value="WH_DNA-bd_sf"/>
</dbReference>
<evidence type="ECO:0000256" key="1">
    <source>
        <dbReference type="ARBA" id="ARBA00023015"/>
    </source>
</evidence>
<dbReference type="InterPro" id="IPR023187">
    <property type="entry name" value="Tscrpt_reg_MarR-type_CS"/>
</dbReference>
<dbReference type="STRING" id="284581.AMD01_01560"/>
<dbReference type="OrthoDB" id="5327581at2"/>
<evidence type="ECO:0000259" key="4">
    <source>
        <dbReference type="PROSITE" id="PS50995"/>
    </source>
</evidence>
<dbReference type="Pfam" id="PF01047">
    <property type="entry name" value="MarR"/>
    <property type="match status" value="1"/>
</dbReference>
<dbReference type="GO" id="GO:0006950">
    <property type="term" value="P:response to stress"/>
    <property type="evidence" value="ECO:0007669"/>
    <property type="project" value="TreeGrafter"/>
</dbReference>
<feature type="domain" description="HTH marR-type" evidence="4">
    <location>
        <begin position="5"/>
        <end position="137"/>
    </location>
</feature>
<dbReference type="PRINTS" id="PR00598">
    <property type="entry name" value="HTHMARR"/>
</dbReference>
<dbReference type="Proteomes" id="UP000037558">
    <property type="component" value="Unassembled WGS sequence"/>
</dbReference>
<dbReference type="SUPFAM" id="SSF46785">
    <property type="entry name" value="Winged helix' DNA-binding domain"/>
    <property type="match status" value="1"/>
</dbReference>
<gene>
    <name evidence="5" type="ORF">AMD01_01560</name>
</gene>
<name>A0A0M0LIG2_9BACI</name>
<dbReference type="AlphaFoldDB" id="A0A0M0LIG2"/>